<dbReference type="Ensembl" id="ENSONIT00000017865.2">
    <property type="protein sequence ID" value="ENSONIP00000017850.2"/>
    <property type="gene ID" value="ENSONIG00000014202.2"/>
</dbReference>
<dbReference type="Pfam" id="PF26063">
    <property type="entry name" value="MCMDC2_N"/>
    <property type="match status" value="1"/>
</dbReference>
<dbReference type="InParanoid" id="I3K9Q5"/>
<dbReference type="eggNOG" id="KOG0480">
    <property type="taxonomic scope" value="Eukaryota"/>
</dbReference>
<dbReference type="GeneTree" id="ENSGT01150000286951"/>
<dbReference type="STRING" id="8128.ENSONIP00000017850"/>
<accession>I3K9Q5</accession>
<sequence>MADILSLKESVLVYLDRSGGLKKLCEDCEYFNGSQQTEAVYRFCIGVNPADVLELDPVLGDCVLHDPLKATALFQSVCFLAIKTLSLIEKIHMESQVNVILKFTHLPPFPEYTLDLSSFPRLCRPLRPVSMEGLVIAMTRVTKYTQGARFLCTDDDCPCSTGFHHIRVHAPGATESATVRNDFSCMICSSQLKEDVKFRVLGDKQLVELIHVKALDVLRGYQQSSMRYQSVTLFLRDELCNSMRIGQYYRVLGIPAHVHQWPNITWSVEANSNEMFSARFQELWKGTASSPWRFSAIVAHCFGLDVAPQGLYDTLKLSLLLSLVQTRIDEKDTFHNLDLLVVTTDTLILDR</sequence>
<reference evidence="2" key="3">
    <citation type="submission" date="2025-09" db="UniProtKB">
        <authorList>
            <consortium name="Ensembl"/>
        </authorList>
    </citation>
    <scope>IDENTIFICATION</scope>
</reference>
<dbReference type="HOGENOM" id="CLU_032817_1_0_1"/>
<reference evidence="2" key="2">
    <citation type="submission" date="2025-08" db="UniProtKB">
        <authorList>
            <consortium name="Ensembl"/>
        </authorList>
    </citation>
    <scope>IDENTIFICATION</scope>
</reference>
<feature type="domain" description="MCMDC2 N-terminal" evidence="1">
    <location>
        <begin position="7"/>
        <end position="106"/>
    </location>
</feature>
<evidence type="ECO:0000313" key="3">
    <source>
        <dbReference type="Proteomes" id="UP000005207"/>
    </source>
</evidence>
<evidence type="ECO:0000259" key="1">
    <source>
        <dbReference type="Pfam" id="PF26063"/>
    </source>
</evidence>
<dbReference type="Proteomes" id="UP000005207">
    <property type="component" value="Linkage group LG9"/>
</dbReference>
<proteinExistence type="predicted"/>
<evidence type="ECO:0000313" key="2">
    <source>
        <dbReference type="Ensembl" id="ENSONIP00000017850.2"/>
    </source>
</evidence>
<reference evidence="3" key="1">
    <citation type="submission" date="2012-01" db="EMBL/GenBank/DDBJ databases">
        <title>The Genome Sequence of Oreochromis niloticus (Nile Tilapia).</title>
        <authorList>
            <consortium name="Broad Institute Genome Assembly Team"/>
            <consortium name="Broad Institute Sequencing Platform"/>
            <person name="Di Palma F."/>
            <person name="Johnson J."/>
            <person name="Lander E.S."/>
            <person name="Lindblad-Toh K."/>
        </authorList>
    </citation>
    <scope>NUCLEOTIDE SEQUENCE [LARGE SCALE GENOMIC DNA]</scope>
</reference>
<organism evidence="2 3">
    <name type="scientific">Oreochromis niloticus</name>
    <name type="common">Nile tilapia</name>
    <name type="synonym">Tilapia nilotica</name>
    <dbReference type="NCBI Taxonomy" id="8128"/>
    <lineage>
        <taxon>Eukaryota</taxon>
        <taxon>Metazoa</taxon>
        <taxon>Chordata</taxon>
        <taxon>Craniata</taxon>
        <taxon>Vertebrata</taxon>
        <taxon>Euteleostomi</taxon>
        <taxon>Actinopterygii</taxon>
        <taxon>Neopterygii</taxon>
        <taxon>Teleostei</taxon>
        <taxon>Neoteleostei</taxon>
        <taxon>Acanthomorphata</taxon>
        <taxon>Ovalentaria</taxon>
        <taxon>Cichlomorphae</taxon>
        <taxon>Cichliformes</taxon>
        <taxon>Cichlidae</taxon>
        <taxon>African cichlids</taxon>
        <taxon>Pseudocrenilabrinae</taxon>
        <taxon>Oreochromini</taxon>
        <taxon>Oreochromis</taxon>
    </lineage>
</organism>
<name>I3K9Q5_ORENI</name>
<dbReference type="OMA" id="QATVCIE"/>
<protein>
    <submittedName>
        <fullName evidence="2">Minichromosome maintenance domain containing 2</fullName>
    </submittedName>
</protein>
<dbReference type="AlphaFoldDB" id="I3K9Q5"/>
<dbReference type="InterPro" id="IPR058769">
    <property type="entry name" value="MCMDC2_N"/>
</dbReference>
<keyword evidence="3" id="KW-1185">Reference proteome</keyword>
<gene>
    <name evidence="2" type="primary">MCMDC2</name>
</gene>